<evidence type="ECO:0008006" key="4">
    <source>
        <dbReference type="Google" id="ProtNLM"/>
    </source>
</evidence>
<dbReference type="RefSeq" id="WP_175103575.1">
    <property type="nucleotide sequence ID" value="NZ_CADIKM010000003.1"/>
</dbReference>
<dbReference type="Proteomes" id="UP000494115">
    <property type="component" value="Unassembled WGS sequence"/>
</dbReference>
<dbReference type="InterPro" id="IPR016516">
    <property type="entry name" value="UCP07580"/>
</dbReference>
<protein>
    <recommendedName>
        <fullName evidence="4">Metal-dependent hydrolase</fullName>
    </recommendedName>
</protein>
<name>A0A6S7AWZ8_9BURK</name>
<dbReference type="EMBL" id="CADIKM010000003">
    <property type="protein sequence ID" value="CAB3780501.1"/>
    <property type="molecule type" value="Genomic_DNA"/>
</dbReference>
<keyword evidence="1" id="KW-0472">Membrane</keyword>
<reference evidence="2 3" key="1">
    <citation type="submission" date="2020-04" db="EMBL/GenBank/DDBJ databases">
        <authorList>
            <person name="De Canck E."/>
        </authorList>
    </citation>
    <scope>NUCLEOTIDE SEQUENCE [LARGE SCALE GENOMIC DNA]</scope>
    <source>
        <strain evidence="2 3">LMG 28138</strain>
    </source>
</reference>
<accession>A0A6S7AWZ8</accession>
<keyword evidence="1" id="KW-1133">Transmembrane helix</keyword>
<gene>
    <name evidence="2" type="ORF">LMG28138_01055</name>
</gene>
<organism evidence="2 3">
    <name type="scientific">Pararobbsia alpina</name>
    <dbReference type="NCBI Taxonomy" id="621374"/>
    <lineage>
        <taxon>Bacteria</taxon>
        <taxon>Pseudomonadati</taxon>
        <taxon>Pseudomonadota</taxon>
        <taxon>Betaproteobacteria</taxon>
        <taxon>Burkholderiales</taxon>
        <taxon>Burkholderiaceae</taxon>
        <taxon>Pararobbsia</taxon>
    </lineage>
</organism>
<dbReference type="Pfam" id="PF10118">
    <property type="entry name" value="Metal_hydrol"/>
    <property type="match status" value="1"/>
</dbReference>
<evidence type="ECO:0000256" key="1">
    <source>
        <dbReference type="SAM" id="Phobius"/>
    </source>
</evidence>
<dbReference type="PANTHER" id="PTHR39456">
    <property type="entry name" value="METAL-DEPENDENT HYDROLASE"/>
    <property type="match status" value="1"/>
</dbReference>
<keyword evidence="3" id="KW-1185">Reference proteome</keyword>
<dbReference type="PANTHER" id="PTHR39456:SF1">
    <property type="entry name" value="METAL-DEPENDENT HYDROLASE"/>
    <property type="match status" value="1"/>
</dbReference>
<evidence type="ECO:0000313" key="3">
    <source>
        <dbReference type="Proteomes" id="UP000494115"/>
    </source>
</evidence>
<dbReference type="PIRSF" id="PIRSF007580">
    <property type="entry name" value="UCP07580"/>
    <property type="match status" value="1"/>
</dbReference>
<evidence type="ECO:0000313" key="2">
    <source>
        <dbReference type="EMBL" id="CAB3780501.1"/>
    </source>
</evidence>
<feature type="transmembrane region" description="Helical" evidence="1">
    <location>
        <begin position="193"/>
        <end position="213"/>
    </location>
</feature>
<keyword evidence="1" id="KW-0812">Transmembrane</keyword>
<sequence>MRITRAFKRRDIRFRMASDQFDRYWLDGDCHRTRFYDALSIMFPEGERFFIESVRYWRDKAEGNPKLEAEIVAFIGQEAMHRREHIEYNTRLAAQGMPVEALEKYITYRHDRARAKLSKAGLLGMTVVLEHFTAMLADQLLRHPDNLAGADPQMARIWRWHTLEEGEHRSVAFDLYSLVRDKPVQRYFYRCRAMLLITPIFISQVWAFTWALVKADGRQGDWRGWLHLLYCQFISPGPLRRLIPHWFAWFKPGFHPSQHENEALIDRYRVEYDRLAAEQAEADGANASKAPAATPG</sequence>
<proteinExistence type="predicted"/>
<dbReference type="AlphaFoldDB" id="A0A6S7AWZ8"/>